<feature type="domain" description="Histidine kinase" evidence="7">
    <location>
        <begin position="142"/>
        <end position="349"/>
    </location>
</feature>
<keyword evidence="8" id="KW-0067">ATP-binding</keyword>
<dbReference type="PRINTS" id="PR00344">
    <property type="entry name" value="BCTRLSENSOR"/>
</dbReference>
<dbReference type="InterPro" id="IPR004358">
    <property type="entry name" value="Sig_transdc_His_kin-like_C"/>
</dbReference>
<keyword evidence="4" id="KW-0808">Transferase</keyword>
<keyword evidence="3" id="KW-0597">Phosphoprotein</keyword>
<reference evidence="9" key="1">
    <citation type="journal article" date="2019" name="Int. J. Syst. Evol. Microbiol.">
        <title>The Global Catalogue of Microorganisms (GCM) 10K type strain sequencing project: providing services to taxonomists for standard genome sequencing and annotation.</title>
        <authorList>
            <consortium name="The Broad Institute Genomics Platform"/>
            <consortium name="The Broad Institute Genome Sequencing Center for Infectious Disease"/>
            <person name="Wu L."/>
            <person name="Ma J."/>
        </authorList>
    </citation>
    <scope>NUCLEOTIDE SEQUENCE [LARGE SCALE GENOMIC DNA]</scope>
    <source>
        <strain evidence="9">CCUG 62414</strain>
    </source>
</reference>
<keyword evidence="5" id="KW-0418">Kinase</keyword>
<dbReference type="SUPFAM" id="SSF47384">
    <property type="entry name" value="Homodimeric domain of signal transducing histidine kinase"/>
    <property type="match status" value="1"/>
</dbReference>
<evidence type="ECO:0000256" key="1">
    <source>
        <dbReference type="ARBA" id="ARBA00000085"/>
    </source>
</evidence>
<dbReference type="InterPro" id="IPR036097">
    <property type="entry name" value="HisK_dim/P_sf"/>
</dbReference>
<proteinExistence type="predicted"/>
<dbReference type="InterPro" id="IPR050351">
    <property type="entry name" value="BphY/WalK/GraS-like"/>
</dbReference>
<evidence type="ECO:0000256" key="5">
    <source>
        <dbReference type="ARBA" id="ARBA00022777"/>
    </source>
</evidence>
<keyword evidence="6" id="KW-0175">Coiled coil</keyword>
<gene>
    <name evidence="8" type="ORF">ACFQ1R_02390</name>
</gene>
<comment type="catalytic activity">
    <reaction evidence="1">
        <text>ATP + protein L-histidine = ADP + protein N-phospho-L-histidine.</text>
        <dbReference type="EC" id="2.7.13.3"/>
    </reaction>
</comment>
<evidence type="ECO:0000313" key="8">
    <source>
        <dbReference type="EMBL" id="MFD0988934.1"/>
    </source>
</evidence>
<dbReference type="Pfam" id="PF02518">
    <property type="entry name" value="HATPase_c"/>
    <property type="match status" value="1"/>
</dbReference>
<evidence type="ECO:0000256" key="4">
    <source>
        <dbReference type="ARBA" id="ARBA00022679"/>
    </source>
</evidence>
<dbReference type="InterPro" id="IPR003594">
    <property type="entry name" value="HATPase_dom"/>
</dbReference>
<keyword evidence="8" id="KW-0547">Nucleotide-binding</keyword>
<feature type="coiled-coil region" evidence="6">
    <location>
        <begin position="108"/>
        <end position="135"/>
    </location>
</feature>
<dbReference type="SMART" id="SM00387">
    <property type="entry name" value="HATPase_c"/>
    <property type="match status" value="1"/>
</dbReference>
<dbReference type="InterPro" id="IPR005467">
    <property type="entry name" value="His_kinase_dom"/>
</dbReference>
<dbReference type="Pfam" id="PF00512">
    <property type="entry name" value="HisKA"/>
    <property type="match status" value="1"/>
</dbReference>
<dbReference type="PANTHER" id="PTHR42878:SF15">
    <property type="entry name" value="BACTERIOPHYTOCHROME"/>
    <property type="match status" value="1"/>
</dbReference>
<accession>A0ABW3JFS6</accession>
<keyword evidence="9" id="KW-1185">Reference proteome</keyword>
<name>A0ABW3JFS6_9FLAO</name>
<dbReference type="GO" id="GO:0005524">
    <property type="term" value="F:ATP binding"/>
    <property type="evidence" value="ECO:0007669"/>
    <property type="project" value="UniProtKB-KW"/>
</dbReference>
<evidence type="ECO:0000256" key="3">
    <source>
        <dbReference type="ARBA" id="ARBA00022553"/>
    </source>
</evidence>
<dbReference type="EMBL" id="JBHTJI010000001">
    <property type="protein sequence ID" value="MFD0988934.1"/>
    <property type="molecule type" value="Genomic_DNA"/>
</dbReference>
<evidence type="ECO:0000313" key="9">
    <source>
        <dbReference type="Proteomes" id="UP001597061"/>
    </source>
</evidence>
<comment type="caution">
    <text evidence="8">The sequence shown here is derived from an EMBL/GenBank/DDBJ whole genome shotgun (WGS) entry which is preliminary data.</text>
</comment>
<dbReference type="InterPro" id="IPR036890">
    <property type="entry name" value="HATPase_C_sf"/>
</dbReference>
<organism evidence="8 9">
    <name type="scientific">Mariniflexile jejuense</name>
    <dbReference type="NCBI Taxonomy" id="1173582"/>
    <lineage>
        <taxon>Bacteria</taxon>
        <taxon>Pseudomonadati</taxon>
        <taxon>Bacteroidota</taxon>
        <taxon>Flavobacteriia</taxon>
        <taxon>Flavobacteriales</taxon>
        <taxon>Flavobacteriaceae</taxon>
        <taxon>Mariniflexile</taxon>
    </lineage>
</organism>
<dbReference type="Gene3D" id="1.10.287.130">
    <property type="match status" value="1"/>
</dbReference>
<dbReference type="EC" id="2.7.13.3" evidence="2"/>
<dbReference type="RefSeq" id="WP_379924512.1">
    <property type="nucleotide sequence ID" value="NZ_JBHTJI010000001.1"/>
</dbReference>
<dbReference type="PANTHER" id="PTHR42878">
    <property type="entry name" value="TWO-COMPONENT HISTIDINE KINASE"/>
    <property type="match status" value="1"/>
</dbReference>
<dbReference type="SMART" id="SM00388">
    <property type="entry name" value="HisKA"/>
    <property type="match status" value="1"/>
</dbReference>
<dbReference type="PROSITE" id="PS50109">
    <property type="entry name" value="HIS_KIN"/>
    <property type="match status" value="1"/>
</dbReference>
<dbReference type="Gene3D" id="3.30.565.10">
    <property type="entry name" value="Histidine kinase-like ATPase, C-terminal domain"/>
    <property type="match status" value="1"/>
</dbReference>
<protein>
    <recommendedName>
        <fullName evidence="2">histidine kinase</fullName>
        <ecNumber evidence="2">2.7.13.3</ecNumber>
    </recommendedName>
</protein>
<dbReference type="Proteomes" id="UP001597061">
    <property type="component" value="Unassembled WGS sequence"/>
</dbReference>
<evidence type="ECO:0000256" key="2">
    <source>
        <dbReference type="ARBA" id="ARBA00012438"/>
    </source>
</evidence>
<evidence type="ECO:0000256" key="6">
    <source>
        <dbReference type="SAM" id="Coils"/>
    </source>
</evidence>
<evidence type="ECO:0000259" key="7">
    <source>
        <dbReference type="PROSITE" id="PS50109"/>
    </source>
</evidence>
<sequence>MNPLLKHQINKFLTAKNVSSEDLKNFIDAVNNSYNNFDDQNGMLQRALMISSEELSETNKKLQQETQVQRNLIDKLNTLIKNLKLDEIAGVKKSETINLDGEKLTEFIEKQTQELISMNAQREKLLTELESQNQELSDYAYLVSHDLKSPLRSIDALAAWLNPEQEGNSQINTVENLNLIRANVERMDNLITGILNYSTINKNQTIIGAISIIEIVVDLLKTIVKPSHVTIKVHDNLPIIQGDKFRIKQLFHHLLDNAIKYADKENGLVELGFIDEPNHWKFYVKDNGIGIEKDYHDKIFKPFQKLENNPSATGIGLSIAKKIVLAYGGKIWLESKTGKGTTFYFTLKK</sequence>
<dbReference type="SUPFAM" id="SSF55874">
    <property type="entry name" value="ATPase domain of HSP90 chaperone/DNA topoisomerase II/histidine kinase"/>
    <property type="match status" value="1"/>
</dbReference>
<dbReference type="InterPro" id="IPR003661">
    <property type="entry name" value="HisK_dim/P_dom"/>
</dbReference>
<dbReference type="CDD" id="cd00082">
    <property type="entry name" value="HisKA"/>
    <property type="match status" value="1"/>
</dbReference>